<evidence type="ECO:0000313" key="12">
    <source>
        <dbReference type="EMBL" id="GHM59738.1"/>
    </source>
</evidence>
<evidence type="ECO:0000256" key="1">
    <source>
        <dbReference type="ARBA" id="ARBA00012417"/>
    </source>
</evidence>
<evidence type="ECO:0000313" key="13">
    <source>
        <dbReference type="Proteomes" id="UP000637906"/>
    </source>
</evidence>
<dbReference type="InterPro" id="IPR029460">
    <property type="entry name" value="DNAPol_HHH"/>
</dbReference>
<protein>
    <recommendedName>
        <fullName evidence="2">DNA polymerase III subunit alpha</fullName>
        <ecNumber evidence="1">2.7.7.7</ecNumber>
    </recommendedName>
</protein>
<gene>
    <name evidence="12" type="ORF">sL5_07310</name>
</gene>
<dbReference type="Gene3D" id="1.10.10.1600">
    <property type="entry name" value="Bacterial DNA polymerase III alpha subunit, thumb domain"/>
    <property type="match status" value="1"/>
</dbReference>
<dbReference type="SUPFAM" id="SSF89550">
    <property type="entry name" value="PHP domain-like"/>
    <property type="match status" value="1"/>
</dbReference>
<dbReference type="InterPro" id="IPR011708">
    <property type="entry name" value="DNA_pol3_alpha_NTPase_dom"/>
</dbReference>
<feature type="domain" description="Bacterial DNA polymerase III alpha subunit NTPase" evidence="9">
    <location>
        <begin position="253"/>
        <end position="516"/>
    </location>
</feature>
<evidence type="ECO:0000256" key="4">
    <source>
        <dbReference type="ARBA" id="ARBA00022695"/>
    </source>
</evidence>
<comment type="catalytic activity">
    <reaction evidence="7">
        <text>DNA(n) + a 2'-deoxyribonucleoside 5'-triphosphate = DNA(n+1) + diphosphate</text>
        <dbReference type="Rhea" id="RHEA:22508"/>
        <dbReference type="Rhea" id="RHEA-COMP:17339"/>
        <dbReference type="Rhea" id="RHEA-COMP:17340"/>
        <dbReference type="ChEBI" id="CHEBI:33019"/>
        <dbReference type="ChEBI" id="CHEBI:61560"/>
        <dbReference type="ChEBI" id="CHEBI:173112"/>
        <dbReference type="EC" id="2.7.7.7"/>
    </reaction>
</comment>
<keyword evidence="3" id="KW-0808">Transferase</keyword>
<dbReference type="InterPro" id="IPR004013">
    <property type="entry name" value="PHP_dom"/>
</dbReference>
<dbReference type="GO" id="GO:0006260">
    <property type="term" value="P:DNA replication"/>
    <property type="evidence" value="ECO:0007669"/>
    <property type="project" value="UniProtKB-KW"/>
</dbReference>
<evidence type="ECO:0000256" key="2">
    <source>
        <dbReference type="ARBA" id="ARBA00019114"/>
    </source>
</evidence>
<dbReference type="Pfam" id="PF17657">
    <property type="entry name" value="DNA_pol3_finger"/>
    <property type="match status" value="1"/>
</dbReference>
<dbReference type="InterPro" id="IPR016195">
    <property type="entry name" value="Pol/histidinol_Pase-like"/>
</dbReference>
<evidence type="ECO:0000259" key="9">
    <source>
        <dbReference type="Pfam" id="PF07733"/>
    </source>
</evidence>
<reference evidence="12 13" key="1">
    <citation type="journal article" date="2021" name="Microb. Ecol.">
        <title>Candidatus Mesenet longicola: Novel Endosymbionts of Brontispa longissima that Induce Cytoplasmic Incompatibility.</title>
        <authorList>
            <person name="Takano S."/>
            <person name="Gotoh Y."/>
            <person name="Hayashi T."/>
        </authorList>
    </citation>
    <scope>NUCLEOTIDE SEQUENCE [LARGE SCALE GENOMIC DNA]</scope>
    <source>
        <strain evidence="12">L5</strain>
    </source>
</reference>
<dbReference type="Proteomes" id="UP000637906">
    <property type="component" value="Unassembled WGS sequence"/>
</dbReference>
<keyword evidence="5" id="KW-0235">DNA replication</keyword>
<evidence type="ECO:0000256" key="6">
    <source>
        <dbReference type="ARBA" id="ARBA00022932"/>
    </source>
</evidence>
<keyword evidence="13" id="KW-1185">Reference proteome</keyword>
<accession>A0A8J3HT21</accession>
<keyword evidence="4" id="KW-0548">Nucleotidyltransferase</keyword>
<feature type="domain" description="DNA polymerase helix-hairpin-helix motif" evidence="10">
    <location>
        <begin position="754"/>
        <end position="841"/>
    </location>
</feature>
<feature type="domain" description="DNA polymerase III alpha subunit finger" evidence="11">
    <location>
        <begin position="519"/>
        <end position="680"/>
    </location>
</feature>
<evidence type="ECO:0000256" key="7">
    <source>
        <dbReference type="ARBA" id="ARBA00049244"/>
    </source>
</evidence>
<dbReference type="GO" id="GO:0003887">
    <property type="term" value="F:DNA-directed DNA polymerase activity"/>
    <property type="evidence" value="ECO:0007669"/>
    <property type="project" value="UniProtKB-KW"/>
</dbReference>
<dbReference type="AlphaFoldDB" id="A0A8J3HT21"/>
<dbReference type="Pfam" id="PF14579">
    <property type="entry name" value="HHH_6"/>
    <property type="match status" value="1"/>
</dbReference>
<dbReference type="EC" id="2.7.7.7" evidence="1"/>
<dbReference type="Gene3D" id="1.10.150.870">
    <property type="match status" value="1"/>
</dbReference>
<evidence type="ECO:0000259" key="11">
    <source>
        <dbReference type="Pfam" id="PF17657"/>
    </source>
</evidence>
<dbReference type="InterPro" id="IPR041931">
    <property type="entry name" value="DNA_pol3_alpha_thumb_dom"/>
</dbReference>
<evidence type="ECO:0000256" key="3">
    <source>
        <dbReference type="ARBA" id="ARBA00022679"/>
    </source>
</evidence>
<dbReference type="PANTHER" id="PTHR32294:SF0">
    <property type="entry name" value="DNA POLYMERASE III SUBUNIT ALPHA"/>
    <property type="match status" value="1"/>
</dbReference>
<organism evidence="12 13">
    <name type="scientific">Candidatus Mesenet longicola</name>
    <dbReference type="NCBI Taxonomy" id="1892558"/>
    <lineage>
        <taxon>Bacteria</taxon>
        <taxon>Pseudomonadati</taxon>
        <taxon>Pseudomonadota</taxon>
        <taxon>Alphaproteobacteria</taxon>
        <taxon>Rickettsiales</taxon>
        <taxon>Anaplasmataceae</taxon>
        <taxon>Candidatus Mesenet</taxon>
    </lineage>
</organism>
<dbReference type="PANTHER" id="PTHR32294">
    <property type="entry name" value="DNA POLYMERASE III SUBUNIT ALPHA"/>
    <property type="match status" value="1"/>
</dbReference>
<sequence length="1079" mass="121239">MPAVAITDLGNLFGSLEFAEYAAAKGVQPIIGCVLMVKYLDNTKTAPVLLLAKNKQGYINLVNLVSESFKKCKYQNDNPYIDIDHLFSLRDGLIVLTGGNDGILSQLILEGSKDSISIIKKLLSLFEGNMYVELQRHGLEEGVEEKLIDFAYSNNVPLVATNGVFFAGRDDYEAYDVLTCIAAGGYVLDESRNKLTSEYYFKSSSEMQKLFSDIPEAINNTMLIAQRCAFMPKAQDPILPKFPCSSGKTEADELKEQASSGLRLRLASYSLDDEAERKYYDRLNYELDVIISMNYPGYFLIVSDFICWSKKNGIPVGPGRGSGAGSLVAWALQITELDPLKFGLIFERFLNPGRISMPDFDIDFCQEGRDNVISYVKEKYGYVAQIITFGKLQAKAVLRDVGRVMQMPYSQVDKICKMIPFNPVNPVTLSQAIAMDKNLQRERDSDKTVSRLLDISLKLEGICRHVSTHAAGIVICDRKLEDLIPIYYDPNSDLPITQYSMKYVEKAGLVKFDFLGLSTLTLIKHTCNLINRDEEKFNISSISLSDRKTYELLSSGDSIGIFQLESSGMRETLIKLKPDCIEDIIALISLYRPGPMNNIPTYIARKHGLEKVDYLHPMLENVLKETFGVIIYQEQVMEMARIMSGYSLVEADLLRRAMGKKIKEEMDQQRKTFINGAVKNSIDKERASYIFDLIAKFAGYGFNKSHAAAYALIAYQTAYLKANYPLEFFTALMNLNINDRDKLSLFCNAAKLSGVKISPPNISYSQAEFFIENGAIRYGLGALRNVGVSAAQEITNKRTKPYSDIWDFLDSAGCNLLNKRLLESVIKSGACDSVHKNRKQLHDSVGTLLDSANQNKQDLNQSSLFGNLEVTKPNLTSTEDWQQEEKLEQEFFALGFYLQNHPLEKYQKLLEKLKINFIGNTKNHKGGIIAGIISNVRMRTSERGRFAIVTISDPYNISEVAFYDDKIIEEKRELFLAGLAIIIDLGVVGDNARLVGRNIYDFSGKVASMISQLVIEVEDTSDIDELSLILKSKGRSKVTIVVIVQDYSVEINLQDGYLITQDIIKQISDLKWIKKIEFS</sequence>
<dbReference type="GO" id="GO:0008408">
    <property type="term" value="F:3'-5' exonuclease activity"/>
    <property type="evidence" value="ECO:0007669"/>
    <property type="project" value="InterPro"/>
</dbReference>
<dbReference type="InterPro" id="IPR004805">
    <property type="entry name" value="DnaE2/DnaE/PolC"/>
</dbReference>
<feature type="domain" description="PHP" evidence="8">
    <location>
        <begin position="1"/>
        <end position="137"/>
    </location>
</feature>
<evidence type="ECO:0000259" key="8">
    <source>
        <dbReference type="Pfam" id="PF02811"/>
    </source>
</evidence>
<name>A0A8J3HT21_9RICK</name>
<dbReference type="CDD" id="cd04485">
    <property type="entry name" value="DnaE_OBF"/>
    <property type="match status" value="1"/>
</dbReference>
<evidence type="ECO:0000259" key="10">
    <source>
        <dbReference type="Pfam" id="PF14579"/>
    </source>
</evidence>
<dbReference type="EMBL" id="BNGU01000031">
    <property type="protein sequence ID" value="GHM59738.1"/>
    <property type="molecule type" value="Genomic_DNA"/>
</dbReference>
<evidence type="ECO:0000256" key="5">
    <source>
        <dbReference type="ARBA" id="ARBA00022705"/>
    </source>
</evidence>
<dbReference type="Pfam" id="PF02811">
    <property type="entry name" value="PHP"/>
    <property type="match status" value="1"/>
</dbReference>
<dbReference type="Pfam" id="PF07733">
    <property type="entry name" value="DNA_pol3_alpha"/>
    <property type="match status" value="1"/>
</dbReference>
<dbReference type="NCBIfam" id="TIGR00594">
    <property type="entry name" value="polc"/>
    <property type="match status" value="1"/>
</dbReference>
<comment type="caution">
    <text evidence="12">The sequence shown here is derived from an EMBL/GenBank/DDBJ whole genome shotgun (WGS) entry which is preliminary data.</text>
</comment>
<keyword evidence="6 12" id="KW-0239">DNA-directed DNA polymerase</keyword>
<dbReference type="Gene3D" id="3.20.20.140">
    <property type="entry name" value="Metal-dependent hydrolases"/>
    <property type="match status" value="1"/>
</dbReference>
<dbReference type="NCBIfam" id="NF004226">
    <property type="entry name" value="PRK05673.1"/>
    <property type="match status" value="1"/>
</dbReference>
<proteinExistence type="predicted"/>
<dbReference type="InterPro" id="IPR040982">
    <property type="entry name" value="DNA_pol3_finger"/>
</dbReference>